<gene>
    <name evidence="1" type="ORF">NLG97_g1501</name>
</gene>
<comment type="caution">
    <text evidence="1">The sequence shown here is derived from an EMBL/GenBank/DDBJ whole genome shotgun (WGS) entry which is preliminary data.</text>
</comment>
<name>A0ACC1R5H4_9HYPO</name>
<organism evidence="1 2">
    <name type="scientific">Lecanicillium saksenae</name>
    <dbReference type="NCBI Taxonomy" id="468837"/>
    <lineage>
        <taxon>Eukaryota</taxon>
        <taxon>Fungi</taxon>
        <taxon>Dikarya</taxon>
        <taxon>Ascomycota</taxon>
        <taxon>Pezizomycotina</taxon>
        <taxon>Sordariomycetes</taxon>
        <taxon>Hypocreomycetidae</taxon>
        <taxon>Hypocreales</taxon>
        <taxon>Cordycipitaceae</taxon>
        <taxon>Lecanicillium</taxon>
    </lineage>
</organism>
<accession>A0ACC1R5H4</accession>
<keyword evidence="2" id="KW-1185">Reference proteome</keyword>
<protein>
    <submittedName>
        <fullName evidence="1">Uncharacterized protein</fullName>
    </submittedName>
</protein>
<dbReference type="EMBL" id="JANAKD010000079">
    <property type="protein sequence ID" value="KAJ3497958.1"/>
    <property type="molecule type" value="Genomic_DNA"/>
</dbReference>
<reference evidence="1" key="1">
    <citation type="submission" date="2022-07" db="EMBL/GenBank/DDBJ databases">
        <title>Genome Sequence of Lecanicillium saksenae.</title>
        <authorList>
            <person name="Buettner E."/>
        </authorList>
    </citation>
    <scope>NUCLEOTIDE SEQUENCE</scope>
    <source>
        <strain evidence="1">VT-O1</strain>
    </source>
</reference>
<sequence length="100" mass="10756">MRSQLLSVFSLAAVAECALQCAKNITGTCVDLQLITTGDYDENVKAIAPLCLDNNGELTVNVTIPLNDCLTILYGGQLIPGEGAFSNWSFFNNLQTAHTF</sequence>
<dbReference type="Proteomes" id="UP001148737">
    <property type="component" value="Unassembled WGS sequence"/>
</dbReference>
<proteinExistence type="predicted"/>
<evidence type="ECO:0000313" key="2">
    <source>
        <dbReference type="Proteomes" id="UP001148737"/>
    </source>
</evidence>
<evidence type="ECO:0000313" key="1">
    <source>
        <dbReference type="EMBL" id="KAJ3497958.1"/>
    </source>
</evidence>